<dbReference type="SMART" id="SM00706">
    <property type="entry name" value="TECPR"/>
    <property type="match status" value="3"/>
</dbReference>
<dbReference type="InterPro" id="IPR008979">
    <property type="entry name" value="Galactose-bd-like_sf"/>
</dbReference>
<evidence type="ECO:0000313" key="5">
    <source>
        <dbReference type="EMBL" id="HBJ07428.1"/>
    </source>
</evidence>
<sequence length="966" mass="109385">MNKRLSSYFAAGLMACLVGFSGNKAEAQEVFSNNWYVGNTEAGEWIRYKQVYLAEGDYRFTTRVAARRDNCKLHLELNNETLVSGVKVPATQNGEFTLVHLGHKHLKKGYYDIKLVFDTDDINCDMIFIRKSSATSNNVLDDDIQYSLNWDDPMPIFAITATNFTSAALAKCGDKGDNGSWTDKNNNYFTAEQMLRWYKQQLYTYTPENTEEAMDQLVSELVEAKVEVAYMHGRGDHDKVHNVDDRLYTGGPGAFGPRLIKRFVDAVKRSPYAKDHLKMAYFVDNAVFPRAYDDPKYGNTTGKTMEWGDPDFQEYIWNYMFKPWYEVVPKDMLYIRPSSGAVPIQLWTANFSEYDYNKKDNKILEFLEYIEGKMDETFGLKVDWILPDNFWKRDPRTEEKAAGIQGWFTWGANITPTPWEFKGKYYSFAFNGGRLPLNNVWYNDWVYDKDPILETGTPVLDNSGKPKDDAHFSSLAKDGKTPVIREIFENGKKVKSEWIVLESWVDWAEGSTWYRSDHPEYLYPNQYISLVREFADEESQCILLEAEGCDDYYDKTPGNSGGAYRYEWHHGKESDLDIYRPLHNILDLCKQGTASWPSTAHVTNFTAGFNDVWQSTSVGNIVCKPIHGEDPSSSFLPIDKKPSGSLKKLALGKYYAWAITDVSGNNKVYRTELQPGAACNQAYGWVDVTNGQPMADLDLNMREVWGIDAEGAVYYRNLHGEVRLDGGTKQQTNWIKVGDDNIRLKSITADDKFVWGFTTDGKLVRMSSESKKGFLEVGNPYNLTKIDAGGGEVWGVNEDKEIYRINSSGAGEWERVLTNGVIPDDKAENVSVGYEYVWIQGVPVTTGRSKSSTYYRAILDGFQGKSVYALAGSSTGTGVDITNAETKVSAFPNPFTDFVRVDVSAFIAEPAQVALYDMKGNLVMSRMEQLQEGQNRITLNTSSLNNGVYILKVISEHSKAIIKLVK</sequence>
<dbReference type="Pfam" id="PF18962">
    <property type="entry name" value="Por_Secre_tail"/>
    <property type="match status" value="1"/>
</dbReference>
<dbReference type="Pfam" id="PF16402">
    <property type="entry name" value="DUF5010"/>
    <property type="match status" value="1"/>
</dbReference>
<evidence type="ECO:0000259" key="3">
    <source>
        <dbReference type="Pfam" id="PF18099"/>
    </source>
</evidence>
<gene>
    <name evidence="5" type="ORF">DDY73_00330</name>
</gene>
<keyword evidence="1" id="KW-0732">Signal</keyword>
<feature type="domain" description="Carbohydrate binding module family 35" evidence="3">
    <location>
        <begin position="32"/>
        <end position="127"/>
    </location>
</feature>
<comment type="caution">
    <text evidence="5">The sequence shown here is derived from an EMBL/GenBank/DDBJ whole genome shotgun (WGS) entry which is preliminary data.</text>
</comment>
<evidence type="ECO:0000259" key="2">
    <source>
        <dbReference type="Pfam" id="PF16402"/>
    </source>
</evidence>
<organism evidence="5 6">
    <name type="scientific">Coprobacter fastidiosus</name>
    <dbReference type="NCBI Taxonomy" id="1099853"/>
    <lineage>
        <taxon>Bacteria</taxon>
        <taxon>Pseudomonadati</taxon>
        <taxon>Bacteroidota</taxon>
        <taxon>Bacteroidia</taxon>
        <taxon>Bacteroidales</taxon>
        <taxon>Barnesiellaceae</taxon>
        <taxon>Coprobacter</taxon>
    </lineage>
</organism>
<dbReference type="PROSITE" id="PS51257">
    <property type="entry name" value="PROKAR_LIPOPROTEIN"/>
    <property type="match status" value="1"/>
</dbReference>
<feature type="domain" description="Secretion system C-terminal sorting" evidence="4">
    <location>
        <begin position="891"/>
        <end position="963"/>
    </location>
</feature>
<feature type="signal peptide" evidence="1">
    <location>
        <begin position="1"/>
        <end position="27"/>
    </location>
</feature>
<dbReference type="InterPro" id="IPR032178">
    <property type="entry name" value="DUF5010"/>
</dbReference>
<accession>A0A354LYT9</accession>
<dbReference type="InterPro" id="IPR006624">
    <property type="entry name" value="Beta-propeller_rpt_TECPR"/>
</dbReference>
<dbReference type="AlphaFoldDB" id="A0A354LYT9"/>
<dbReference type="RefSeq" id="WP_022389863.1">
    <property type="nucleotide sequence ID" value="NZ_CAUAJF010000060.1"/>
</dbReference>
<dbReference type="Proteomes" id="UP000262954">
    <property type="component" value="Unassembled WGS sequence"/>
</dbReference>
<name>A0A354LYT9_9BACT</name>
<dbReference type="NCBIfam" id="TIGR04183">
    <property type="entry name" value="Por_Secre_tail"/>
    <property type="match status" value="1"/>
</dbReference>
<feature type="chain" id="PRO_5016989794" evidence="1">
    <location>
        <begin position="28"/>
        <end position="966"/>
    </location>
</feature>
<dbReference type="SUPFAM" id="SSF49785">
    <property type="entry name" value="Galactose-binding domain-like"/>
    <property type="match status" value="1"/>
</dbReference>
<evidence type="ECO:0000256" key="1">
    <source>
        <dbReference type="SAM" id="SignalP"/>
    </source>
</evidence>
<evidence type="ECO:0000259" key="4">
    <source>
        <dbReference type="Pfam" id="PF18962"/>
    </source>
</evidence>
<dbReference type="InterPro" id="IPR041342">
    <property type="entry name" value="CBM35"/>
</dbReference>
<evidence type="ECO:0000313" key="6">
    <source>
        <dbReference type="Proteomes" id="UP000262954"/>
    </source>
</evidence>
<dbReference type="Pfam" id="PF18099">
    <property type="entry name" value="CBM_35_2"/>
    <property type="match status" value="1"/>
</dbReference>
<dbReference type="EMBL" id="DNWC01000007">
    <property type="protein sequence ID" value="HBJ07428.1"/>
    <property type="molecule type" value="Genomic_DNA"/>
</dbReference>
<dbReference type="Gene3D" id="2.60.120.260">
    <property type="entry name" value="Galactose-binding domain-like"/>
    <property type="match status" value="1"/>
</dbReference>
<feature type="domain" description="DUF5010" evidence="2">
    <location>
        <begin position="196"/>
        <end position="550"/>
    </location>
</feature>
<dbReference type="InterPro" id="IPR026444">
    <property type="entry name" value="Secre_tail"/>
</dbReference>
<protein>
    <submittedName>
        <fullName evidence="5">T9SS C-terminal target domain-containing protein</fullName>
    </submittedName>
</protein>
<reference evidence="5 6" key="1">
    <citation type="journal article" date="2018" name="Nat. Biotechnol.">
        <title>A standardized bacterial taxonomy based on genome phylogeny substantially revises the tree of life.</title>
        <authorList>
            <person name="Parks D.H."/>
            <person name="Chuvochina M."/>
            <person name="Waite D.W."/>
            <person name="Rinke C."/>
            <person name="Skarshewski A."/>
            <person name="Chaumeil P.A."/>
            <person name="Hugenholtz P."/>
        </authorList>
    </citation>
    <scope>NUCLEOTIDE SEQUENCE [LARGE SCALE GENOMIC DNA]</scope>
    <source>
        <strain evidence="5">UBA11482</strain>
    </source>
</reference>
<proteinExistence type="predicted"/>